<dbReference type="InterPro" id="IPR001878">
    <property type="entry name" value="Znf_CCHC"/>
</dbReference>
<feature type="compositionally biased region" description="Basic residues" evidence="6">
    <location>
        <begin position="94"/>
        <end position="103"/>
    </location>
</feature>
<dbReference type="GO" id="GO:0008270">
    <property type="term" value="F:zinc ion binding"/>
    <property type="evidence" value="ECO:0007669"/>
    <property type="project" value="UniProtKB-KW"/>
</dbReference>
<dbReference type="RefSeq" id="XP_020914460.1">
    <property type="nucleotide sequence ID" value="XM_021058801.2"/>
</dbReference>
<feature type="domain" description="CCHC-type" evidence="7">
    <location>
        <begin position="233"/>
        <end position="249"/>
    </location>
</feature>
<dbReference type="InterPro" id="IPR042246">
    <property type="entry name" value="ZCCHC9"/>
</dbReference>
<dbReference type="Gene3D" id="4.10.60.10">
    <property type="entry name" value="Zinc finger, CCHC-type"/>
    <property type="match status" value="2"/>
</dbReference>
<proteinExistence type="predicted"/>
<dbReference type="FunFam" id="4.10.60.10:FF:000091">
    <property type="entry name" value="Zinc finger CCHC-type-containing 9"/>
    <property type="match status" value="1"/>
</dbReference>
<dbReference type="OrthoDB" id="3863715at2759"/>
<evidence type="ECO:0000313" key="8">
    <source>
        <dbReference type="EnsemblMetazoa" id="XP_020914460.1"/>
    </source>
</evidence>
<evidence type="ECO:0000256" key="4">
    <source>
        <dbReference type="ARBA" id="ARBA00022833"/>
    </source>
</evidence>
<feature type="compositionally biased region" description="Basic residues" evidence="6">
    <location>
        <begin position="161"/>
        <end position="170"/>
    </location>
</feature>
<feature type="region of interest" description="Disordered" evidence="6">
    <location>
        <begin position="302"/>
        <end position="329"/>
    </location>
</feature>
<dbReference type="KEGG" id="epa:110252044"/>
<dbReference type="PANTHER" id="PTHR46242:SF1">
    <property type="entry name" value="ZINC FINGER CCHC DOMAIN-CONTAINING PROTEIN 9"/>
    <property type="match status" value="1"/>
</dbReference>
<organism evidence="8 9">
    <name type="scientific">Exaiptasia diaphana</name>
    <name type="common">Tropical sea anemone</name>
    <name type="synonym">Aiptasia pulchella</name>
    <dbReference type="NCBI Taxonomy" id="2652724"/>
    <lineage>
        <taxon>Eukaryota</taxon>
        <taxon>Metazoa</taxon>
        <taxon>Cnidaria</taxon>
        <taxon>Anthozoa</taxon>
        <taxon>Hexacorallia</taxon>
        <taxon>Actiniaria</taxon>
        <taxon>Aiptasiidae</taxon>
        <taxon>Exaiptasia</taxon>
    </lineage>
</organism>
<feature type="domain" description="CCHC-type" evidence="7">
    <location>
        <begin position="205"/>
        <end position="219"/>
    </location>
</feature>
<sequence>MTRTARMSKKKHLEATSWEEMRLKGDHKDEQESKNDLGNDEKILESQSHKKKSRKREKTDVNFNEETGKKKKKIESSEEKTELGSNDTTEIHQEKKKKKKKTKGAIPSENDPKPQSKDSDVICSKNNSKNKKDRSNGKNQELKTHGSFKSHREQKLEKQREARRRRRAKRKGFLQGLTCFHCRQTGHTTATCPQTNNQGVGVGVCYKCGSSSHTTKNCKVDTSQAENPYPFAKCFICGETGHLSRSCPDNPRGLYPKGGGCNICGSVEHLKRDCPDAVLKSKKTDSGGKSGPNYKKISKFTSADAEVHSDDDTRPKKKFKKKTEKVVQF</sequence>
<keyword evidence="9" id="KW-1185">Reference proteome</keyword>
<keyword evidence="1" id="KW-0479">Metal-binding</keyword>
<feature type="compositionally biased region" description="Basic and acidic residues" evidence="6">
    <location>
        <begin position="19"/>
        <end position="48"/>
    </location>
</feature>
<keyword evidence="2" id="KW-0677">Repeat</keyword>
<dbReference type="InterPro" id="IPR036875">
    <property type="entry name" value="Znf_CCHC_sf"/>
</dbReference>
<accession>A0A913Y484</accession>
<dbReference type="PANTHER" id="PTHR46242">
    <property type="entry name" value="ZINC FINGER CCHC DOMAIN-CONTAINING PROTEIN 9 ZCCHC9"/>
    <property type="match status" value="1"/>
</dbReference>
<feature type="compositionally biased region" description="Basic residues" evidence="6">
    <location>
        <begin position="1"/>
        <end position="12"/>
    </location>
</feature>
<feature type="compositionally biased region" description="Basic and acidic residues" evidence="6">
    <location>
        <begin position="110"/>
        <end position="120"/>
    </location>
</feature>
<keyword evidence="4" id="KW-0862">Zinc</keyword>
<evidence type="ECO:0000256" key="2">
    <source>
        <dbReference type="ARBA" id="ARBA00022737"/>
    </source>
</evidence>
<evidence type="ECO:0000256" key="1">
    <source>
        <dbReference type="ARBA" id="ARBA00022723"/>
    </source>
</evidence>
<dbReference type="GeneID" id="110252044"/>
<dbReference type="SMART" id="SM00343">
    <property type="entry name" value="ZnF_C2HC"/>
    <property type="match status" value="4"/>
</dbReference>
<evidence type="ECO:0000256" key="6">
    <source>
        <dbReference type="SAM" id="MobiDB-lite"/>
    </source>
</evidence>
<evidence type="ECO:0000256" key="5">
    <source>
        <dbReference type="PROSITE-ProRule" id="PRU00047"/>
    </source>
</evidence>
<feature type="domain" description="CCHC-type" evidence="7">
    <location>
        <begin position="179"/>
        <end position="194"/>
    </location>
</feature>
<dbReference type="SUPFAM" id="SSF57756">
    <property type="entry name" value="Retrovirus zinc finger-like domains"/>
    <property type="match status" value="2"/>
</dbReference>
<dbReference type="GO" id="GO:0005730">
    <property type="term" value="C:nucleolus"/>
    <property type="evidence" value="ECO:0007669"/>
    <property type="project" value="TreeGrafter"/>
</dbReference>
<dbReference type="GO" id="GO:0003676">
    <property type="term" value="F:nucleic acid binding"/>
    <property type="evidence" value="ECO:0007669"/>
    <property type="project" value="InterPro"/>
</dbReference>
<keyword evidence="3 5" id="KW-0863">Zinc-finger</keyword>
<feature type="compositionally biased region" description="Basic and acidic residues" evidence="6">
    <location>
        <begin position="133"/>
        <end position="160"/>
    </location>
</feature>
<dbReference type="Pfam" id="PF00098">
    <property type="entry name" value="zf-CCHC"/>
    <property type="match status" value="2"/>
</dbReference>
<reference evidence="8" key="1">
    <citation type="submission" date="2022-11" db="UniProtKB">
        <authorList>
            <consortium name="EnsemblMetazoa"/>
        </authorList>
    </citation>
    <scope>IDENTIFICATION</scope>
</reference>
<feature type="region of interest" description="Disordered" evidence="6">
    <location>
        <begin position="1"/>
        <end position="170"/>
    </location>
</feature>
<name>A0A913Y484_EXADI</name>
<dbReference type="PROSITE" id="PS50158">
    <property type="entry name" value="ZF_CCHC"/>
    <property type="match status" value="3"/>
</dbReference>
<feature type="compositionally biased region" description="Basic and acidic residues" evidence="6">
    <location>
        <begin position="305"/>
        <end position="314"/>
    </location>
</feature>
<dbReference type="Proteomes" id="UP000887567">
    <property type="component" value="Unplaced"/>
</dbReference>
<evidence type="ECO:0000313" key="9">
    <source>
        <dbReference type="Proteomes" id="UP000887567"/>
    </source>
</evidence>
<dbReference type="EnsemblMetazoa" id="XM_021058801.2">
    <property type="protein sequence ID" value="XP_020914460.1"/>
    <property type="gene ID" value="LOC110252044"/>
</dbReference>
<evidence type="ECO:0000256" key="3">
    <source>
        <dbReference type="ARBA" id="ARBA00022771"/>
    </source>
</evidence>
<dbReference type="AlphaFoldDB" id="A0A913Y484"/>
<evidence type="ECO:0000259" key="7">
    <source>
        <dbReference type="PROSITE" id="PS50158"/>
    </source>
</evidence>
<protein>
    <recommendedName>
        <fullName evidence="7">CCHC-type domain-containing protein</fullName>
    </recommendedName>
</protein>